<organism evidence="1 2">
    <name type="scientific">Paenibacillus provencensis</name>
    <dbReference type="NCBI Taxonomy" id="441151"/>
    <lineage>
        <taxon>Bacteria</taxon>
        <taxon>Bacillati</taxon>
        <taxon>Bacillota</taxon>
        <taxon>Bacilli</taxon>
        <taxon>Bacillales</taxon>
        <taxon>Paenibacillaceae</taxon>
        <taxon>Paenibacillus</taxon>
    </lineage>
</organism>
<proteinExistence type="predicted"/>
<dbReference type="Proteomes" id="UP001597169">
    <property type="component" value="Unassembled WGS sequence"/>
</dbReference>
<comment type="caution">
    <text evidence="1">The sequence shown here is derived from an EMBL/GenBank/DDBJ whole genome shotgun (WGS) entry which is preliminary data.</text>
</comment>
<protein>
    <submittedName>
        <fullName evidence="1">Uncharacterized protein</fullName>
    </submittedName>
</protein>
<evidence type="ECO:0000313" key="1">
    <source>
        <dbReference type="EMBL" id="MFD1128052.1"/>
    </source>
</evidence>
<name>A0ABW3PQV3_9BACL</name>
<accession>A0ABW3PQV3</accession>
<dbReference type="EMBL" id="JBHTKX010000001">
    <property type="protein sequence ID" value="MFD1128052.1"/>
    <property type="molecule type" value="Genomic_DNA"/>
</dbReference>
<reference evidence="2" key="1">
    <citation type="journal article" date="2019" name="Int. J. Syst. Evol. Microbiol.">
        <title>The Global Catalogue of Microorganisms (GCM) 10K type strain sequencing project: providing services to taxonomists for standard genome sequencing and annotation.</title>
        <authorList>
            <consortium name="The Broad Institute Genomics Platform"/>
            <consortium name="The Broad Institute Genome Sequencing Center for Infectious Disease"/>
            <person name="Wu L."/>
            <person name="Ma J."/>
        </authorList>
    </citation>
    <scope>NUCLEOTIDE SEQUENCE [LARGE SCALE GENOMIC DNA]</scope>
    <source>
        <strain evidence="2">CCUG 53519</strain>
    </source>
</reference>
<keyword evidence="2" id="KW-1185">Reference proteome</keyword>
<gene>
    <name evidence="1" type="ORF">ACFQ3J_07695</name>
</gene>
<evidence type="ECO:0000313" key="2">
    <source>
        <dbReference type="Proteomes" id="UP001597169"/>
    </source>
</evidence>
<dbReference type="RefSeq" id="WP_251583918.1">
    <property type="nucleotide sequence ID" value="NZ_JBHTKX010000001.1"/>
</dbReference>
<sequence>MAKENAKYVVPNISLTLTSATYMERGNELDLLISDAQTKYIMGKIDEAGWQAEVDKWLKAGGSWFKQAGVIEEFQASYDAKQESLRCKKGIAVFRNLFFSPSQRTYL</sequence>